<feature type="chain" id="PRO_5041382219" evidence="7">
    <location>
        <begin position="27"/>
        <end position="352"/>
    </location>
</feature>
<dbReference type="AlphaFoldDB" id="A0AA40B0N2"/>
<evidence type="ECO:0000256" key="2">
    <source>
        <dbReference type="ARBA" id="ARBA00022692"/>
    </source>
</evidence>
<dbReference type="EMBL" id="JAUKUA010000002">
    <property type="protein sequence ID" value="KAK0725483.1"/>
    <property type="molecule type" value="Genomic_DNA"/>
</dbReference>
<evidence type="ECO:0000256" key="4">
    <source>
        <dbReference type="ARBA" id="ARBA00023136"/>
    </source>
</evidence>
<feature type="region of interest" description="Disordered" evidence="5">
    <location>
        <begin position="305"/>
        <end position="352"/>
    </location>
</feature>
<evidence type="ECO:0000313" key="8">
    <source>
        <dbReference type="EMBL" id="KAK0725483.1"/>
    </source>
</evidence>
<keyword evidence="3 6" id="KW-1133">Transmembrane helix</keyword>
<gene>
    <name evidence="8" type="ORF">B0H67DRAFT_641896</name>
</gene>
<evidence type="ECO:0000313" key="9">
    <source>
        <dbReference type="Proteomes" id="UP001172102"/>
    </source>
</evidence>
<comment type="subcellular location">
    <subcellularLocation>
        <location evidence="1">Membrane</location>
        <topology evidence="1">Single-pass membrane protein</topology>
    </subcellularLocation>
</comment>
<feature type="region of interest" description="Disordered" evidence="5">
    <location>
        <begin position="164"/>
        <end position="196"/>
    </location>
</feature>
<dbReference type="Proteomes" id="UP001172102">
    <property type="component" value="Unassembled WGS sequence"/>
</dbReference>
<sequence length="352" mass="37044">MPRLAPGPTWSLLALVLISCVLLHQAYFGSAVAPPSLLRRINGENVVLADCRDDNGVVSSQMAYFAAAPGAKPQDVAVVQTTPGQAALWVNKNTSAIFTDTGVTFKATIGAKVADGEFAGTGNNGYGSFSCWQIYVRNLYTYDNTDCSQVYQCNHEKAPAVLPTPASETAVASATPSSTSGTSEATSTPSAPPPAAGGLSQGAIVGLVVGVIGGLVAIATVALFVYWRRVRNSQAPARYEPSGGCCGLFGRRELVPLPADATRGGVGAGLRPLGKQDVKGAPGTYEMDGRWYRIELASENGKYELDGQDRPIGAESKDSKGSYVAEMPSHPYYQPEQPAVYAQTDVHHLEQK</sequence>
<feature type="transmembrane region" description="Helical" evidence="6">
    <location>
        <begin position="203"/>
        <end position="227"/>
    </location>
</feature>
<evidence type="ECO:0000256" key="3">
    <source>
        <dbReference type="ARBA" id="ARBA00022989"/>
    </source>
</evidence>
<protein>
    <submittedName>
        <fullName evidence="8">Uncharacterized protein</fullName>
    </submittedName>
</protein>
<evidence type="ECO:0000256" key="5">
    <source>
        <dbReference type="SAM" id="MobiDB-lite"/>
    </source>
</evidence>
<dbReference type="GO" id="GO:0071944">
    <property type="term" value="C:cell periphery"/>
    <property type="evidence" value="ECO:0007669"/>
    <property type="project" value="UniProtKB-ARBA"/>
</dbReference>
<reference evidence="8" key="1">
    <citation type="submission" date="2023-06" db="EMBL/GenBank/DDBJ databases">
        <title>Genome-scale phylogeny and comparative genomics of the fungal order Sordariales.</title>
        <authorList>
            <consortium name="Lawrence Berkeley National Laboratory"/>
            <person name="Hensen N."/>
            <person name="Bonometti L."/>
            <person name="Westerberg I."/>
            <person name="Brannstrom I.O."/>
            <person name="Guillou S."/>
            <person name="Cros-Aarteil S."/>
            <person name="Calhoun S."/>
            <person name="Haridas S."/>
            <person name="Kuo A."/>
            <person name="Mondo S."/>
            <person name="Pangilinan J."/>
            <person name="Riley R."/>
            <person name="Labutti K."/>
            <person name="Andreopoulos B."/>
            <person name="Lipzen A."/>
            <person name="Chen C."/>
            <person name="Yanf M."/>
            <person name="Daum C."/>
            <person name="Ng V."/>
            <person name="Clum A."/>
            <person name="Steindorff A."/>
            <person name="Ohm R."/>
            <person name="Martin F."/>
            <person name="Silar P."/>
            <person name="Natvig D."/>
            <person name="Lalanne C."/>
            <person name="Gautier V."/>
            <person name="Ament-Velasquez S.L."/>
            <person name="Kruys A."/>
            <person name="Hutchinson M.I."/>
            <person name="Powell A.J."/>
            <person name="Barry K."/>
            <person name="Miller A.N."/>
            <person name="Grigoriev I.V."/>
            <person name="Debuchy R."/>
            <person name="Gladieux P."/>
            <person name="Thoren M.H."/>
            <person name="Johannesson H."/>
        </authorList>
    </citation>
    <scope>NUCLEOTIDE SEQUENCE</scope>
    <source>
        <strain evidence="8">SMH4607-1</strain>
    </source>
</reference>
<dbReference type="PANTHER" id="PTHR15549">
    <property type="entry name" value="PAIRED IMMUNOGLOBULIN-LIKE TYPE 2 RECEPTOR"/>
    <property type="match status" value="1"/>
</dbReference>
<dbReference type="PROSITE" id="PS51257">
    <property type="entry name" value="PROKAR_LIPOPROTEIN"/>
    <property type="match status" value="1"/>
</dbReference>
<name>A0AA40B0N2_9PEZI</name>
<keyword evidence="4 6" id="KW-0472">Membrane</keyword>
<evidence type="ECO:0000256" key="7">
    <source>
        <dbReference type="SAM" id="SignalP"/>
    </source>
</evidence>
<comment type="caution">
    <text evidence="8">The sequence shown here is derived from an EMBL/GenBank/DDBJ whole genome shotgun (WGS) entry which is preliminary data.</text>
</comment>
<feature type="compositionally biased region" description="Low complexity" evidence="5">
    <location>
        <begin position="164"/>
        <end position="189"/>
    </location>
</feature>
<keyword evidence="9" id="KW-1185">Reference proteome</keyword>
<dbReference type="GO" id="GO:0016020">
    <property type="term" value="C:membrane"/>
    <property type="evidence" value="ECO:0007669"/>
    <property type="project" value="UniProtKB-SubCell"/>
</dbReference>
<organism evidence="8 9">
    <name type="scientific">Lasiosphaeris hirsuta</name>
    <dbReference type="NCBI Taxonomy" id="260670"/>
    <lineage>
        <taxon>Eukaryota</taxon>
        <taxon>Fungi</taxon>
        <taxon>Dikarya</taxon>
        <taxon>Ascomycota</taxon>
        <taxon>Pezizomycotina</taxon>
        <taxon>Sordariomycetes</taxon>
        <taxon>Sordariomycetidae</taxon>
        <taxon>Sordariales</taxon>
        <taxon>Lasiosphaeriaceae</taxon>
        <taxon>Lasiosphaeris</taxon>
    </lineage>
</organism>
<keyword evidence="2 6" id="KW-0812">Transmembrane</keyword>
<evidence type="ECO:0000256" key="6">
    <source>
        <dbReference type="SAM" id="Phobius"/>
    </source>
</evidence>
<proteinExistence type="predicted"/>
<accession>A0AA40B0N2</accession>
<dbReference type="PANTHER" id="PTHR15549:SF6">
    <property type="entry name" value="MID2 DOMAIN-CONTAINING PROTEIN"/>
    <property type="match status" value="1"/>
</dbReference>
<keyword evidence="7" id="KW-0732">Signal</keyword>
<evidence type="ECO:0000256" key="1">
    <source>
        <dbReference type="ARBA" id="ARBA00004167"/>
    </source>
</evidence>
<dbReference type="InterPro" id="IPR051694">
    <property type="entry name" value="Immunoregulatory_rcpt-like"/>
</dbReference>
<feature type="signal peptide" evidence="7">
    <location>
        <begin position="1"/>
        <end position="26"/>
    </location>
</feature>